<organism evidence="2 3">
    <name type="scientific">Austropuccinia psidii MF-1</name>
    <dbReference type="NCBI Taxonomy" id="1389203"/>
    <lineage>
        <taxon>Eukaryota</taxon>
        <taxon>Fungi</taxon>
        <taxon>Dikarya</taxon>
        <taxon>Basidiomycota</taxon>
        <taxon>Pucciniomycotina</taxon>
        <taxon>Pucciniomycetes</taxon>
        <taxon>Pucciniales</taxon>
        <taxon>Sphaerophragmiaceae</taxon>
        <taxon>Austropuccinia</taxon>
    </lineage>
</organism>
<proteinExistence type="predicted"/>
<dbReference type="PANTHER" id="PTHR11439:SF483">
    <property type="entry name" value="PEPTIDE SYNTHASE GLIP-LIKE, PUTATIVE (AFU_ORTHOLOGUE AFUA_3G12920)-RELATED"/>
    <property type="match status" value="1"/>
</dbReference>
<comment type="caution">
    <text evidence="2">The sequence shown here is derived from an EMBL/GenBank/DDBJ whole genome shotgun (WGS) entry which is preliminary data.</text>
</comment>
<dbReference type="EMBL" id="AVOT02038995">
    <property type="protein sequence ID" value="MBW0533978.1"/>
    <property type="molecule type" value="Genomic_DNA"/>
</dbReference>
<dbReference type="Pfam" id="PF07727">
    <property type="entry name" value="RVT_2"/>
    <property type="match status" value="1"/>
</dbReference>
<evidence type="ECO:0000313" key="3">
    <source>
        <dbReference type="Proteomes" id="UP000765509"/>
    </source>
</evidence>
<dbReference type="InterPro" id="IPR043502">
    <property type="entry name" value="DNA/RNA_pol_sf"/>
</dbReference>
<dbReference type="OrthoDB" id="8058286at2759"/>
<sequence length="278" mass="31924">MGIDFNKTYAPTGRLNSLRALVAFACINKLQFHQIDIKSAFLNSQLKETVYLAVPQGLQIDKQKFCLRMNKAIYGLRQAPLAWYEHLKNWLESEKFSVCTLDPCVFYRAGSTPVWLYIHVDDIGIFSKNTAFFKAEIEKEFNTKDIREEDLMLGIKIQKMKNSISLDQQHFTEALLEQYGMNACKTVTTPLTPNEHLRPATDNKTSAFKNLKVNYRSAIGSIDYLSTATRPDLSFSVSTLSQYLEWPGMKHWQAFLHFLKYLRGSISVVSENNRINAQ</sequence>
<dbReference type="InterPro" id="IPR013103">
    <property type="entry name" value="RVT_2"/>
</dbReference>
<dbReference type="SUPFAM" id="SSF56672">
    <property type="entry name" value="DNA/RNA polymerases"/>
    <property type="match status" value="1"/>
</dbReference>
<feature type="domain" description="Reverse transcriptase Ty1/copia-type" evidence="1">
    <location>
        <begin position="2"/>
        <end position="192"/>
    </location>
</feature>
<evidence type="ECO:0000313" key="2">
    <source>
        <dbReference type="EMBL" id="MBW0533978.1"/>
    </source>
</evidence>
<gene>
    <name evidence="2" type="ORF">O181_073693</name>
</gene>
<reference evidence="2" key="1">
    <citation type="submission" date="2021-03" db="EMBL/GenBank/DDBJ databases">
        <title>Draft genome sequence of rust myrtle Austropuccinia psidii MF-1, a brazilian biotype.</title>
        <authorList>
            <person name="Quecine M.C."/>
            <person name="Pachon D.M.R."/>
            <person name="Bonatelli M.L."/>
            <person name="Correr F.H."/>
            <person name="Franceschini L.M."/>
            <person name="Leite T.F."/>
            <person name="Margarido G.R.A."/>
            <person name="Almeida C.A."/>
            <person name="Ferrarezi J.A."/>
            <person name="Labate C.A."/>
        </authorList>
    </citation>
    <scope>NUCLEOTIDE SEQUENCE</scope>
    <source>
        <strain evidence="2">MF-1</strain>
    </source>
</reference>
<accession>A0A9Q3IAA4</accession>
<protein>
    <recommendedName>
        <fullName evidence="1">Reverse transcriptase Ty1/copia-type domain-containing protein</fullName>
    </recommendedName>
</protein>
<dbReference type="AlphaFoldDB" id="A0A9Q3IAA4"/>
<keyword evidence="3" id="KW-1185">Reference proteome</keyword>
<dbReference type="PANTHER" id="PTHR11439">
    <property type="entry name" value="GAG-POL-RELATED RETROTRANSPOSON"/>
    <property type="match status" value="1"/>
</dbReference>
<name>A0A9Q3IAA4_9BASI</name>
<evidence type="ECO:0000259" key="1">
    <source>
        <dbReference type="Pfam" id="PF07727"/>
    </source>
</evidence>
<dbReference type="Proteomes" id="UP000765509">
    <property type="component" value="Unassembled WGS sequence"/>
</dbReference>